<proteinExistence type="predicted"/>
<reference evidence="7" key="1">
    <citation type="journal article" date="2019" name="Int. J. Syst. Evol. Microbiol.">
        <title>The Global Catalogue of Microorganisms (GCM) 10K type strain sequencing project: providing services to taxonomists for standard genome sequencing and annotation.</title>
        <authorList>
            <consortium name="The Broad Institute Genomics Platform"/>
            <consortium name="The Broad Institute Genome Sequencing Center for Infectious Disease"/>
            <person name="Wu L."/>
            <person name="Ma J."/>
        </authorList>
    </citation>
    <scope>NUCLEOTIDE SEQUENCE [LARGE SCALE GENOMIC DNA]</scope>
    <source>
        <strain evidence="7">JCM 17808</strain>
    </source>
</reference>
<feature type="DNA-binding region" description="H-T-H motif" evidence="4">
    <location>
        <begin position="47"/>
        <end position="66"/>
    </location>
</feature>
<keyword evidence="2 4" id="KW-0238">DNA-binding</keyword>
<keyword evidence="3" id="KW-0804">Transcription</keyword>
<dbReference type="InterPro" id="IPR023772">
    <property type="entry name" value="DNA-bd_HTH_TetR-type_CS"/>
</dbReference>
<dbReference type="InterPro" id="IPR050109">
    <property type="entry name" value="HTH-type_TetR-like_transc_reg"/>
</dbReference>
<dbReference type="Pfam" id="PF00440">
    <property type="entry name" value="TetR_N"/>
    <property type="match status" value="1"/>
</dbReference>
<dbReference type="InterPro" id="IPR001647">
    <property type="entry name" value="HTH_TetR"/>
</dbReference>
<name>A0ABP8JP80_9MICO</name>
<dbReference type="PANTHER" id="PTHR30055:SF238">
    <property type="entry name" value="MYCOFACTOCIN BIOSYNTHESIS TRANSCRIPTIONAL REGULATOR MFTR-RELATED"/>
    <property type="match status" value="1"/>
</dbReference>
<evidence type="ECO:0000256" key="4">
    <source>
        <dbReference type="PROSITE-ProRule" id="PRU00335"/>
    </source>
</evidence>
<comment type="caution">
    <text evidence="6">The sequence shown here is derived from an EMBL/GenBank/DDBJ whole genome shotgun (WGS) entry which is preliminary data.</text>
</comment>
<evidence type="ECO:0000313" key="6">
    <source>
        <dbReference type="EMBL" id="GAA4393876.1"/>
    </source>
</evidence>
<organism evidence="6 7">
    <name type="scientific">Brevibacterium pityocampae</name>
    <dbReference type="NCBI Taxonomy" id="506594"/>
    <lineage>
        <taxon>Bacteria</taxon>
        <taxon>Bacillati</taxon>
        <taxon>Actinomycetota</taxon>
        <taxon>Actinomycetes</taxon>
        <taxon>Micrococcales</taxon>
        <taxon>Brevibacteriaceae</taxon>
        <taxon>Brevibacterium</taxon>
    </lineage>
</organism>
<evidence type="ECO:0000256" key="1">
    <source>
        <dbReference type="ARBA" id="ARBA00023015"/>
    </source>
</evidence>
<dbReference type="SUPFAM" id="SSF46689">
    <property type="entry name" value="Homeodomain-like"/>
    <property type="match status" value="1"/>
</dbReference>
<evidence type="ECO:0000313" key="7">
    <source>
        <dbReference type="Proteomes" id="UP001500642"/>
    </source>
</evidence>
<dbReference type="EMBL" id="BAABGL010000018">
    <property type="protein sequence ID" value="GAA4393876.1"/>
    <property type="molecule type" value="Genomic_DNA"/>
</dbReference>
<evidence type="ECO:0000256" key="3">
    <source>
        <dbReference type="ARBA" id="ARBA00023163"/>
    </source>
</evidence>
<sequence length="225" mass="24587">MTISHDTAAPTAPAEESLRDRKARLTRRAIHVATVNQVHAHGLDQATIAQIAAEAGVSTRTFFNYFASKEDAIVGIADRLLDDEQIGDFLVGPVDGAGLASEVARLLHTAFLLTFNDDEVASARRRIFAQHPELLGRQFEKNRQLESQVAEVVATRIRQHDIEFDTAESPEAIADMIVLVCSAPLRAAARRLAERDDSGADTGDDPELFDRSVQLFLDVMKGPTA</sequence>
<dbReference type="RefSeq" id="WP_175406965.1">
    <property type="nucleotide sequence ID" value="NZ_BAABGL010000018.1"/>
</dbReference>
<evidence type="ECO:0000259" key="5">
    <source>
        <dbReference type="PROSITE" id="PS50977"/>
    </source>
</evidence>
<keyword evidence="7" id="KW-1185">Reference proteome</keyword>
<gene>
    <name evidence="6" type="ORF">GCM10023167_23350</name>
</gene>
<dbReference type="Proteomes" id="UP001500642">
    <property type="component" value="Unassembled WGS sequence"/>
</dbReference>
<dbReference type="PANTHER" id="PTHR30055">
    <property type="entry name" value="HTH-TYPE TRANSCRIPTIONAL REGULATOR RUTR"/>
    <property type="match status" value="1"/>
</dbReference>
<dbReference type="PROSITE" id="PS50977">
    <property type="entry name" value="HTH_TETR_2"/>
    <property type="match status" value="1"/>
</dbReference>
<accession>A0ABP8JP80</accession>
<evidence type="ECO:0000256" key="2">
    <source>
        <dbReference type="ARBA" id="ARBA00023125"/>
    </source>
</evidence>
<keyword evidence="1" id="KW-0805">Transcription regulation</keyword>
<dbReference type="Gene3D" id="1.10.357.10">
    <property type="entry name" value="Tetracycline Repressor, domain 2"/>
    <property type="match status" value="1"/>
</dbReference>
<dbReference type="PROSITE" id="PS01081">
    <property type="entry name" value="HTH_TETR_1"/>
    <property type="match status" value="1"/>
</dbReference>
<protein>
    <submittedName>
        <fullName evidence="6">TetR family transcriptional regulator</fullName>
    </submittedName>
</protein>
<dbReference type="InterPro" id="IPR009057">
    <property type="entry name" value="Homeodomain-like_sf"/>
</dbReference>
<feature type="domain" description="HTH tetR-type" evidence="5">
    <location>
        <begin position="24"/>
        <end position="84"/>
    </location>
</feature>